<accession>A0A9X7C2I9</accession>
<protein>
    <recommendedName>
        <fullName evidence="5">Prophage tail endopeptidase domain-containing protein</fullName>
    </recommendedName>
</protein>
<evidence type="ECO:0000313" key="4">
    <source>
        <dbReference type="Proteomes" id="UP000222944"/>
    </source>
</evidence>
<feature type="domain" description="Tail spike" evidence="1">
    <location>
        <begin position="96"/>
        <end position="341"/>
    </location>
</feature>
<dbReference type="InterPro" id="IPR044051">
    <property type="entry name" value="Prophage_tail_N"/>
</dbReference>
<reference evidence="3 4" key="1">
    <citation type="submission" date="2017-09" db="EMBL/GenBank/DDBJ databases">
        <title>Large-scale bioinformatics analysis of Bacillus genomes uncovers conserved roles of natural products in bacterial physiology.</title>
        <authorList>
            <consortium name="Agbiome Team Llc"/>
            <person name="Bleich R.M."/>
            <person name="Grubbs K.J."/>
            <person name="Santa Maria K.C."/>
            <person name="Allen S.E."/>
            <person name="Farag S."/>
            <person name="Shank E.A."/>
            <person name="Bowers A."/>
        </authorList>
    </citation>
    <scope>NUCLEOTIDE SEQUENCE [LARGE SCALE GENOMIC DNA]</scope>
    <source>
        <strain evidence="3 4">AFS058004</strain>
    </source>
</reference>
<evidence type="ECO:0008006" key="5">
    <source>
        <dbReference type="Google" id="ProtNLM"/>
    </source>
</evidence>
<evidence type="ECO:0000259" key="2">
    <source>
        <dbReference type="Pfam" id="PF18994"/>
    </source>
</evidence>
<evidence type="ECO:0000259" key="1">
    <source>
        <dbReference type="Pfam" id="PF06605"/>
    </source>
</evidence>
<dbReference type="Pfam" id="PF18994">
    <property type="entry name" value="Prophage_tailD1"/>
    <property type="match status" value="1"/>
</dbReference>
<sequence length="501" mass="56845">MDRLVTLKTVAGDEFLLTSFLSFEHEMDFDLEIIDFEILDASIDAEGIGHLLGENVIEFEGVEYVIKRVNEKSFGEKSVIRVVAQRKFYVDMYGDYMIETISGTYDIDTLMNFILRGSIYRADIQGNFDTITTENFGAGRRMALFTSALERFGAEFELEERRTGKWIVLKNVIGDDGEKQYRYKYNLKGIRREQNTEGLFTYIRGFGKPIEDEEGNPTGQYVVTDEWTSPLVAQFGYSLIEHDPYYNENITQQTTLRRKLMEKLDASQPELVIEVDAVDIDDGTTVGLGDRVLVLYETMRKFDYYTRVTSIRRSYDFQRSVFRTQLTLSSIRRNITDTISNLTLQEQAVSNVVDADGNLQFPSTVNSYATAINEAKKQLTFDDGIRGVNGSQVVRFERNGIYSSQNGGSSFTPSITGAGVNLNNTYGSLPQSKIVDLENDFTLIDNRFIPLEGYLPSGKGDTLSRPLLGPTDDGFFYFDQDVLKMIVWNGVEWTNMDGTAL</sequence>
<dbReference type="Proteomes" id="UP000222944">
    <property type="component" value="Unassembled WGS sequence"/>
</dbReference>
<feature type="domain" description="Prophage endopeptidase tail N-terminal" evidence="2">
    <location>
        <begin position="33"/>
        <end position="85"/>
    </location>
</feature>
<dbReference type="Pfam" id="PF06605">
    <property type="entry name" value="Prophage_tail"/>
    <property type="match status" value="1"/>
</dbReference>
<gene>
    <name evidence="3" type="ORF">CN899_07950</name>
</gene>
<dbReference type="EMBL" id="NUFN01000007">
    <property type="protein sequence ID" value="PGH85764.1"/>
    <property type="molecule type" value="Genomic_DNA"/>
</dbReference>
<comment type="caution">
    <text evidence="3">The sequence shown here is derived from an EMBL/GenBank/DDBJ whole genome shotgun (WGS) entry which is preliminary data.</text>
</comment>
<evidence type="ECO:0000313" key="3">
    <source>
        <dbReference type="EMBL" id="PGH85764.1"/>
    </source>
</evidence>
<dbReference type="NCBIfam" id="TIGR01665">
    <property type="entry name" value="put_anti_recept"/>
    <property type="match status" value="1"/>
</dbReference>
<dbReference type="InterPro" id="IPR010572">
    <property type="entry name" value="Tail_dom"/>
</dbReference>
<dbReference type="InterPro" id="IPR007119">
    <property type="entry name" value="Phage_tail_spike_N"/>
</dbReference>
<dbReference type="Gene3D" id="3.55.50.40">
    <property type="match status" value="1"/>
</dbReference>
<name>A0A9X7C2I9_BACTU</name>
<organism evidence="3 4">
    <name type="scientific">Bacillus thuringiensis</name>
    <dbReference type="NCBI Taxonomy" id="1428"/>
    <lineage>
        <taxon>Bacteria</taxon>
        <taxon>Bacillati</taxon>
        <taxon>Bacillota</taxon>
        <taxon>Bacilli</taxon>
        <taxon>Bacillales</taxon>
        <taxon>Bacillaceae</taxon>
        <taxon>Bacillus</taxon>
        <taxon>Bacillus cereus group</taxon>
    </lineage>
</organism>
<dbReference type="AlphaFoldDB" id="A0A9X7C2I9"/>
<proteinExistence type="predicted"/>